<dbReference type="GO" id="GO:0005975">
    <property type="term" value="P:carbohydrate metabolic process"/>
    <property type="evidence" value="ECO:0007669"/>
    <property type="project" value="InterPro"/>
</dbReference>
<dbReference type="NCBIfam" id="NF011079">
    <property type="entry name" value="PRK14508.1-2"/>
    <property type="match status" value="1"/>
</dbReference>
<dbReference type="SUPFAM" id="SSF51445">
    <property type="entry name" value="(Trans)glycosidases"/>
    <property type="match status" value="1"/>
</dbReference>
<evidence type="ECO:0000256" key="9">
    <source>
        <dbReference type="ARBA" id="ARBA00031501"/>
    </source>
</evidence>
<evidence type="ECO:0000256" key="6">
    <source>
        <dbReference type="ARBA" id="ARBA00022679"/>
    </source>
</evidence>
<dbReference type="NCBIfam" id="TIGR00217">
    <property type="entry name" value="malQ"/>
    <property type="match status" value="1"/>
</dbReference>
<comment type="similarity">
    <text evidence="2 10">Belongs to the disproportionating enzyme family.</text>
</comment>
<dbReference type="GO" id="GO:0004134">
    <property type="term" value="F:4-alpha-glucanotransferase activity"/>
    <property type="evidence" value="ECO:0007669"/>
    <property type="project" value="UniProtKB-EC"/>
</dbReference>
<proteinExistence type="inferred from homology"/>
<dbReference type="PATRIC" id="fig|70996.4.peg.1181"/>
<dbReference type="RefSeq" id="WP_054533022.1">
    <property type="nucleotide sequence ID" value="NZ_LGKP01000007.1"/>
</dbReference>
<dbReference type="InterPro" id="IPR017853">
    <property type="entry name" value="GH"/>
</dbReference>
<dbReference type="Proteomes" id="UP000050277">
    <property type="component" value="Unassembled WGS sequence"/>
</dbReference>
<dbReference type="AlphaFoldDB" id="A0A0P6Y143"/>
<dbReference type="OrthoDB" id="9811841at2"/>
<evidence type="ECO:0000256" key="7">
    <source>
        <dbReference type="ARBA" id="ARBA00023277"/>
    </source>
</evidence>
<evidence type="ECO:0000256" key="2">
    <source>
        <dbReference type="ARBA" id="ARBA00005684"/>
    </source>
</evidence>
<evidence type="ECO:0000256" key="3">
    <source>
        <dbReference type="ARBA" id="ARBA00012560"/>
    </source>
</evidence>
<dbReference type="EMBL" id="LGKP01000007">
    <property type="protein sequence ID" value="KPL91208.1"/>
    <property type="molecule type" value="Genomic_DNA"/>
</dbReference>
<dbReference type="InterPro" id="IPR003385">
    <property type="entry name" value="Glyco_hydro_77"/>
</dbReference>
<dbReference type="Pfam" id="PF02446">
    <property type="entry name" value="Glyco_hydro_77"/>
    <property type="match status" value="1"/>
</dbReference>
<protein>
    <recommendedName>
        <fullName evidence="4 10">4-alpha-glucanotransferase</fullName>
        <ecNumber evidence="3 10">2.4.1.25</ecNumber>
    </recommendedName>
    <alternativeName>
        <fullName evidence="8 10">Amylomaltase</fullName>
    </alternativeName>
    <alternativeName>
        <fullName evidence="9 10">Disproportionating enzyme</fullName>
    </alternativeName>
</protein>
<reference evidence="11 12" key="1">
    <citation type="submission" date="2015-07" db="EMBL/GenBank/DDBJ databases">
        <title>Whole genome sequence of Herpetosiphon geysericola DSM 7119.</title>
        <authorList>
            <person name="Hemp J."/>
            <person name="Ward L.M."/>
            <person name="Pace L.A."/>
            <person name="Fischer W.W."/>
        </authorList>
    </citation>
    <scope>NUCLEOTIDE SEQUENCE [LARGE SCALE GENOMIC DNA]</scope>
    <source>
        <strain evidence="11 12">DSM 7119</strain>
    </source>
</reference>
<comment type="caution">
    <text evidence="11">The sequence shown here is derived from an EMBL/GenBank/DDBJ whole genome shotgun (WGS) entry which is preliminary data.</text>
</comment>
<name>A0A0P6Y143_9CHLR</name>
<dbReference type="PANTHER" id="PTHR32438">
    <property type="entry name" value="4-ALPHA-GLUCANOTRANSFERASE DPE1, CHLOROPLASTIC/AMYLOPLASTIC"/>
    <property type="match status" value="1"/>
</dbReference>
<evidence type="ECO:0000256" key="8">
    <source>
        <dbReference type="ARBA" id="ARBA00031423"/>
    </source>
</evidence>
<keyword evidence="5 10" id="KW-0328">Glycosyltransferase</keyword>
<sequence>MTFERAAGILLHPTSLHGRYGIGDLGSEAYQFVDWLQAAGARLWQILPLGPTGYGDSPYQCFSAFAGNHMLISPDYLARINLLAQWDLEQLTNLPSESVDFGAVIPAKLQLLRTAFENFKAQADDRGFNAFCAAEQAWLDDYALFMACKAAHAGASWTTWDSAIALHEPEAVAEWSQKLADDVQFHKFLQWAFFNQWDDLKRYANERDIKIVGDIPIFVAHDSADVWGNRSLFLLHPDGNPVDIAGVPPDYFSATGQRWGNPLYRWDVMAQDGYQWWQQRISASLRTVDIVRIDHFRGFAGYWAVPASEETAVNGEWRRGPGADFFQAIAQAFGSLPLIAEDLGMITPDVYQLRDQFALPGMRILQFAFTSGAFQSNFLPHTYVQNTVAYTGSHDNDTSRGWYNSAGPEEQHRARTYLHCGEEALVWTMIRTLYASVADTVIIPMQDALDLGTEARMNRPGLTGGNWSWRIKPDQLSYDLAHSLYGLAEVYGRLAQPALSKELDPNAPPYFDLQETSEL</sequence>
<keyword evidence="7 10" id="KW-0119">Carbohydrate metabolism</keyword>
<evidence type="ECO:0000256" key="5">
    <source>
        <dbReference type="ARBA" id="ARBA00022676"/>
    </source>
</evidence>
<evidence type="ECO:0000256" key="4">
    <source>
        <dbReference type="ARBA" id="ARBA00020295"/>
    </source>
</evidence>
<evidence type="ECO:0000313" key="11">
    <source>
        <dbReference type="EMBL" id="KPL91208.1"/>
    </source>
</evidence>
<dbReference type="Gene3D" id="3.20.20.80">
    <property type="entry name" value="Glycosidases"/>
    <property type="match status" value="1"/>
</dbReference>
<comment type="catalytic activity">
    <reaction evidence="1 10">
        <text>Transfers a segment of a (1-&gt;4)-alpha-D-glucan to a new position in an acceptor, which may be glucose or a (1-&gt;4)-alpha-D-glucan.</text>
        <dbReference type="EC" id="2.4.1.25"/>
    </reaction>
</comment>
<dbReference type="PANTHER" id="PTHR32438:SF5">
    <property type="entry name" value="4-ALPHA-GLUCANOTRANSFERASE DPE1, CHLOROPLASTIC_AMYLOPLASTIC"/>
    <property type="match status" value="1"/>
</dbReference>
<dbReference type="EC" id="2.4.1.25" evidence="3 10"/>
<evidence type="ECO:0000256" key="1">
    <source>
        <dbReference type="ARBA" id="ARBA00000439"/>
    </source>
</evidence>
<dbReference type="STRING" id="70996.SE18_03445"/>
<keyword evidence="6 10" id="KW-0808">Transferase</keyword>
<accession>A0A0P6Y143</accession>
<evidence type="ECO:0000256" key="10">
    <source>
        <dbReference type="RuleBase" id="RU361207"/>
    </source>
</evidence>
<evidence type="ECO:0000313" key="12">
    <source>
        <dbReference type="Proteomes" id="UP000050277"/>
    </source>
</evidence>
<organism evidence="11 12">
    <name type="scientific">Herpetosiphon geysericola</name>
    <dbReference type="NCBI Taxonomy" id="70996"/>
    <lineage>
        <taxon>Bacteria</taxon>
        <taxon>Bacillati</taxon>
        <taxon>Chloroflexota</taxon>
        <taxon>Chloroflexia</taxon>
        <taxon>Herpetosiphonales</taxon>
        <taxon>Herpetosiphonaceae</taxon>
        <taxon>Herpetosiphon</taxon>
    </lineage>
</organism>
<dbReference type="NCBIfam" id="NF011080">
    <property type="entry name" value="PRK14508.1-3"/>
    <property type="match status" value="1"/>
</dbReference>
<gene>
    <name evidence="11" type="ORF">SE18_03445</name>
</gene>
<keyword evidence="12" id="KW-1185">Reference proteome</keyword>